<dbReference type="PANTHER" id="PTHR30509:SF9">
    <property type="entry name" value="MULTIDRUG RESISTANCE PROTEIN MDTO"/>
    <property type="match status" value="1"/>
</dbReference>
<keyword evidence="2" id="KW-1003">Cell membrane</keyword>
<feature type="transmembrane region" description="Helical" evidence="8">
    <location>
        <begin position="405"/>
        <end position="421"/>
    </location>
</feature>
<dbReference type="RefSeq" id="WP_345412631.1">
    <property type="nucleotide sequence ID" value="NZ_BAABGT010000012.1"/>
</dbReference>
<feature type="transmembrane region" description="Helical" evidence="8">
    <location>
        <begin position="503"/>
        <end position="524"/>
    </location>
</feature>
<evidence type="ECO:0000256" key="4">
    <source>
        <dbReference type="ARBA" id="ARBA00022989"/>
    </source>
</evidence>
<evidence type="ECO:0000256" key="2">
    <source>
        <dbReference type="ARBA" id="ARBA00022475"/>
    </source>
</evidence>
<feature type="region of interest" description="Disordered" evidence="7">
    <location>
        <begin position="347"/>
        <end position="372"/>
    </location>
</feature>
<evidence type="ECO:0000256" key="5">
    <source>
        <dbReference type="ARBA" id="ARBA00023136"/>
    </source>
</evidence>
<dbReference type="PANTHER" id="PTHR30509">
    <property type="entry name" value="P-HYDROXYBENZOIC ACID EFFLUX PUMP SUBUNIT-RELATED"/>
    <property type="match status" value="1"/>
</dbReference>
<evidence type="ECO:0000313" key="11">
    <source>
        <dbReference type="Proteomes" id="UP001501598"/>
    </source>
</evidence>
<proteinExistence type="inferred from homology"/>
<gene>
    <name evidence="10" type="ORF">GCM10023175_07350</name>
</gene>
<keyword evidence="3 8" id="KW-0812">Transmembrane</keyword>
<dbReference type="Proteomes" id="UP001501598">
    <property type="component" value="Unassembled WGS sequence"/>
</dbReference>
<sequence>MQGRVRIAELRTWVTGVDPGLGRLRLAGVAVLAMALAVAVMSGVRALTGQPVTVVLFAAVLAMISNLSVTETGVPARRVTTALMLLPAAASTVVGTLLSEYRVVSDVVFVAVMMVAVALRRFGARGTALGMALFMPYFFTQFLQAHPDQLPWLLAAVGAGIGSTLLLRGFLLAEDPAKVLDRLLRALRAHVHALALAVVDVLEAPADRRAEIDAALAVLHRRRTRLNDTMLLVVDRIEQLGESVEPGLELWVGDLELAAERLAVTTRRLADDPARPGALEPDVRRALISGTRGIVAGTATGMPEESREIALRGARRSVDDLASEHGGARPREQRAAFAVIRLADALEGGDDRPAPAPIEIAQGPTEPEEADDDHGLALSTRQAVQVGVATSLAIVAGELVSPARWYWAVIAAFVVFAGTSSRGDVLARGWQRLLGTVGGVVAGMLLAFLVGGNTVASLVLLAVCVFLALYLVRISVGLLAFWITAVLALLYGVIGQFSVETLVLRVAETAVGGALGALAGFLILPTHTREAFRDALDDTVEALDATLAAAADRLLGRPATGVPTELAREADEKLGTLRERAKPLDNPLPRRRGRGSYQRALRVLTAVDHYARSLARVSDTLVAPDWAPTLDPVVTRVRANLAALGDLLRPEGDGYADIRAAEDLVDAAEAEAATCTDHARRTAMLAAVRYLRRIDQAVLRFADDLTPVDTPVAS</sequence>
<keyword evidence="4 8" id="KW-1133">Transmembrane helix</keyword>
<feature type="transmembrane region" description="Helical" evidence="8">
    <location>
        <begin position="79"/>
        <end position="97"/>
    </location>
</feature>
<feature type="domain" description="Integral membrane bound transporter" evidence="9">
    <location>
        <begin position="392"/>
        <end position="518"/>
    </location>
</feature>
<feature type="transmembrane region" description="Helical" evidence="8">
    <location>
        <begin position="126"/>
        <end position="144"/>
    </location>
</feature>
<feature type="transmembrane region" description="Helical" evidence="8">
    <location>
        <begin position="479"/>
        <end position="497"/>
    </location>
</feature>
<protein>
    <submittedName>
        <fullName evidence="10">FUSC family protein</fullName>
    </submittedName>
</protein>
<feature type="transmembrane region" description="Helical" evidence="8">
    <location>
        <begin position="47"/>
        <end position="67"/>
    </location>
</feature>
<feature type="transmembrane region" description="Helical" evidence="8">
    <location>
        <begin position="103"/>
        <end position="119"/>
    </location>
</feature>
<dbReference type="InterPro" id="IPR049453">
    <property type="entry name" value="Memb_transporter_dom"/>
</dbReference>
<accession>A0ABP8RGM0</accession>
<evidence type="ECO:0000256" key="8">
    <source>
        <dbReference type="SAM" id="Phobius"/>
    </source>
</evidence>
<evidence type="ECO:0000256" key="6">
    <source>
        <dbReference type="ARBA" id="ARBA00043993"/>
    </source>
</evidence>
<feature type="transmembrane region" description="Helical" evidence="8">
    <location>
        <begin position="21"/>
        <end position="41"/>
    </location>
</feature>
<evidence type="ECO:0000259" key="9">
    <source>
        <dbReference type="Pfam" id="PF13515"/>
    </source>
</evidence>
<reference evidence="11" key="1">
    <citation type="journal article" date="2019" name="Int. J. Syst. Evol. Microbiol.">
        <title>The Global Catalogue of Microorganisms (GCM) 10K type strain sequencing project: providing services to taxonomists for standard genome sequencing and annotation.</title>
        <authorList>
            <consortium name="The Broad Institute Genomics Platform"/>
            <consortium name="The Broad Institute Genome Sequencing Center for Infectious Disease"/>
            <person name="Wu L."/>
            <person name="Ma J."/>
        </authorList>
    </citation>
    <scope>NUCLEOTIDE SEQUENCE [LARGE SCALE GENOMIC DNA]</scope>
    <source>
        <strain evidence="11">JCM 17906</strain>
    </source>
</reference>
<feature type="transmembrane region" description="Helical" evidence="8">
    <location>
        <begin position="150"/>
        <end position="171"/>
    </location>
</feature>
<evidence type="ECO:0000256" key="3">
    <source>
        <dbReference type="ARBA" id="ARBA00022692"/>
    </source>
</evidence>
<evidence type="ECO:0000313" key="10">
    <source>
        <dbReference type="EMBL" id="GAA4538012.1"/>
    </source>
</evidence>
<keyword evidence="11" id="KW-1185">Reference proteome</keyword>
<comment type="subcellular location">
    <subcellularLocation>
        <location evidence="1">Cell membrane</location>
        <topology evidence="1">Multi-pass membrane protein</topology>
    </subcellularLocation>
</comment>
<dbReference type="EMBL" id="BAABGT010000012">
    <property type="protein sequence ID" value="GAA4538012.1"/>
    <property type="molecule type" value="Genomic_DNA"/>
</dbReference>
<keyword evidence="5 8" id="KW-0472">Membrane</keyword>
<comment type="similarity">
    <text evidence="6">Belongs to the YccS/YhfK family.</text>
</comment>
<comment type="caution">
    <text evidence="10">The sequence shown here is derived from an EMBL/GenBank/DDBJ whole genome shotgun (WGS) entry which is preliminary data.</text>
</comment>
<evidence type="ECO:0000256" key="1">
    <source>
        <dbReference type="ARBA" id="ARBA00004651"/>
    </source>
</evidence>
<evidence type="ECO:0000256" key="7">
    <source>
        <dbReference type="SAM" id="MobiDB-lite"/>
    </source>
</evidence>
<name>A0ABP8RGM0_9PSEU</name>
<organism evidence="10 11">
    <name type="scientific">Pseudonocardia xishanensis</name>
    <dbReference type="NCBI Taxonomy" id="630995"/>
    <lineage>
        <taxon>Bacteria</taxon>
        <taxon>Bacillati</taxon>
        <taxon>Actinomycetota</taxon>
        <taxon>Actinomycetes</taxon>
        <taxon>Pseudonocardiales</taxon>
        <taxon>Pseudonocardiaceae</taxon>
        <taxon>Pseudonocardia</taxon>
    </lineage>
</organism>
<dbReference type="Pfam" id="PF13515">
    <property type="entry name" value="FUSC_2"/>
    <property type="match status" value="1"/>
</dbReference>